<comment type="caution">
    <text evidence="2">The sequence shown here is derived from an EMBL/GenBank/DDBJ whole genome shotgun (WGS) entry which is preliminary data.</text>
</comment>
<dbReference type="EMBL" id="BGPR01000017">
    <property type="protein sequence ID" value="GBL78997.1"/>
    <property type="molecule type" value="Genomic_DNA"/>
</dbReference>
<organism evidence="2 3">
    <name type="scientific">Araneus ventricosus</name>
    <name type="common">Orbweaver spider</name>
    <name type="synonym">Epeira ventricosa</name>
    <dbReference type="NCBI Taxonomy" id="182803"/>
    <lineage>
        <taxon>Eukaryota</taxon>
        <taxon>Metazoa</taxon>
        <taxon>Ecdysozoa</taxon>
        <taxon>Arthropoda</taxon>
        <taxon>Chelicerata</taxon>
        <taxon>Arachnida</taxon>
        <taxon>Araneae</taxon>
        <taxon>Araneomorphae</taxon>
        <taxon>Entelegynae</taxon>
        <taxon>Araneoidea</taxon>
        <taxon>Araneidae</taxon>
        <taxon>Araneus</taxon>
    </lineage>
</organism>
<feature type="region of interest" description="Disordered" evidence="1">
    <location>
        <begin position="1"/>
        <end position="20"/>
    </location>
</feature>
<name>A0A4Y2AHA8_ARAVE</name>
<evidence type="ECO:0000256" key="1">
    <source>
        <dbReference type="SAM" id="MobiDB-lite"/>
    </source>
</evidence>
<gene>
    <name evidence="2" type="ORF">AVEN_48957_1</name>
</gene>
<reference evidence="2 3" key="1">
    <citation type="journal article" date="2019" name="Sci. Rep.">
        <title>Orb-weaving spider Araneus ventricosus genome elucidates the spidroin gene catalogue.</title>
        <authorList>
            <person name="Kono N."/>
            <person name="Nakamura H."/>
            <person name="Ohtoshi R."/>
            <person name="Moran D.A.P."/>
            <person name="Shinohara A."/>
            <person name="Yoshida Y."/>
            <person name="Fujiwara M."/>
            <person name="Mori M."/>
            <person name="Tomita M."/>
            <person name="Arakawa K."/>
        </authorList>
    </citation>
    <scope>NUCLEOTIDE SEQUENCE [LARGE SCALE GENOMIC DNA]</scope>
</reference>
<evidence type="ECO:0000313" key="3">
    <source>
        <dbReference type="Proteomes" id="UP000499080"/>
    </source>
</evidence>
<evidence type="ECO:0000313" key="2">
    <source>
        <dbReference type="EMBL" id="GBL78997.1"/>
    </source>
</evidence>
<dbReference type="AlphaFoldDB" id="A0A4Y2AHA8"/>
<keyword evidence="3" id="KW-1185">Reference proteome</keyword>
<protein>
    <submittedName>
        <fullName evidence="2">Uncharacterized protein</fullName>
    </submittedName>
</protein>
<dbReference type="Proteomes" id="UP000499080">
    <property type="component" value="Unassembled WGS sequence"/>
</dbReference>
<proteinExistence type="predicted"/>
<accession>A0A4Y2AHA8</accession>
<sequence length="145" mass="17030">MKPFNFKYGRKQETDDEKEENVILMEESEDEDFDSFQQEMETAEMEEVIYLGSSTVEFSKNMFVLIDNVGSSRMKAHYLYVCRIQEVDGDEYDMTDLRITNLDKSKFDSVVNDQFAISESQLKPIFPDCIFEVDCRKELFGFQVS</sequence>